<protein>
    <submittedName>
        <fullName evidence="2">Uncharacterized protein</fullName>
    </submittedName>
</protein>
<reference evidence="2 3" key="1">
    <citation type="submission" date="2014-02" db="EMBL/GenBank/DDBJ databases">
        <title>Draft genome sequence of Lysinibacillus massiliensis CCUG 49529.</title>
        <authorList>
            <person name="Zhang F."/>
            <person name="Wang G."/>
            <person name="Zhang L."/>
        </authorList>
    </citation>
    <scope>NUCLEOTIDE SEQUENCE [LARGE SCALE GENOMIC DNA]</scope>
    <source>
        <strain evidence="2 3">CCUG 49529</strain>
    </source>
</reference>
<accession>A0A0A3JZP1</accession>
<feature type="chain" id="PRO_5039277711" evidence="1">
    <location>
        <begin position="31"/>
        <end position="257"/>
    </location>
</feature>
<keyword evidence="1" id="KW-0732">Signal</keyword>
<comment type="caution">
    <text evidence="2">The sequence shown here is derived from an EMBL/GenBank/DDBJ whole genome shotgun (WGS) entry which is preliminary data.</text>
</comment>
<sequence length="257" mass="28089">MKKVKEFKLITASLFAVILIFSYFSMNAFAASASSTKKSVTINGVSYSYWSTVETNSLQTTGFGVISTVSGNNVPTGYMGVESNLYNSAGTRVDGGAFYYNSIPAAGIKDGSAITNKSGTYYSKARMQFYNGNGYSTYTSYASPKVQFSLASIPVIPDKAYEVNENGLSYGSDFYSESQEDSPDLIRVIGKNGIEGYVYSKNINLNFNNLSEVLDHINSGQSNYTIPVYKVDGTTVVDTFEITRNEGNIEYIQDSEK</sequence>
<keyword evidence="3" id="KW-1185">Reference proteome</keyword>
<dbReference type="AlphaFoldDB" id="A0A0A3JZP1"/>
<proteinExistence type="predicted"/>
<evidence type="ECO:0000313" key="2">
    <source>
        <dbReference type="EMBL" id="KGR92452.1"/>
    </source>
</evidence>
<dbReference type="Proteomes" id="UP000030595">
    <property type="component" value="Unassembled WGS sequence"/>
</dbReference>
<feature type="signal peptide" evidence="1">
    <location>
        <begin position="1"/>
        <end position="30"/>
    </location>
</feature>
<organism evidence="2 3">
    <name type="scientific">Ureibacillus massiliensis 4400831 = CIP 108448 = CCUG 49529</name>
    <dbReference type="NCBI Taxonomy" id="1211035"/>
    <lineage>
        <taxon>Bacteria</taxon>
        <taxon>Bacillati</taxon>
        <taxon>Bacillota</taxon>
        <taxon>Bacilli</taxon>
        <taxon>Bacillales</taxon>
        <taxon>Caryophanaceae</taxon>
        <taxon>Ureibacillus</taxon>
    </lineage>
</organism>
<name>A0A0A3JZP1_9BACL</name>
<dbReference type="eggNOG" id="ENOG5033CR1">
    <property type="taxonomic scope" value="Bacteria"/>
</dbReference>
<evidence type="ECO:0000256" key="1">
    <source>
        <dbReference type="SAM" id="SignalP"/>
    </source>
</evidence>
<dbReference type="RefSeq" id="WP_036171198.1">
    <property type="nucleotide sequence ID" value="NZ_AVCZ01000001.1"/>
</dbReference>
<gene>
    <name evidence="2" type="ORF">CD30_01180</name>
</gene>
<dbReference type="EMBL" id="JPVQ01000001">
    <property type="protein sequence ID" value="KGR92452.1"/>
    <property type="molecule type" value="Genomic_DNA"/>
</dbReference>
<evidence type="ECO:0000313" key="3">
    <source>
        <dbReference type="Proteomes" id="UP000030595"/>
    </source>
</evidence>